<sequence>MCGILFRSTDSCRALECKHILSRLQRRGPDHCSTVQTEFGSFTSTVLHLRGKQLAKQPLISSTGDILCYNGQIFDSFEVLDDSNDGAMLLERLCSLNEADLRNYLLQIADPCAFVYHSATTRSTFFGRDILGRRSLVMSAEGELMVSSVPDPSISWEECDATYLYELQADKTLLKHKRSSVMKLNRNFTDIDQVIDIPTDTLDLFCHFLTQAVSRRVNSIPTHNDTTSALKDCKVAVLFSGGIDCTMVAHLASKVLPISDPIELLNVAFCATPNASKETLREVCDRAPDRQTALEAVEELQGLHPGREFRLVNVDIAAEDYNSEKQTIVELMYPKNTVMDLSLAAPLYFASRGSGYLYSTGDDYEAQARVLLSGLGADEALGGYGRHRVAYQKGGWERMADELEMDLDRLPSRNLGRDDRILTHHSREVRFPFLAHSLLQWLSTVPIHQKADFRQTDLGDKRLLRALAVSEGLMSASKRAKRAMQFGSRSSRMDGAGASKAKGDDIIKIN</sequence>
<keyword evidence="2" id="KW-0061">Asparagine biosynthesis</keyword>
<keyword evidence="7" id="KW-1185">Reference proteome</keyword>
<dbReference type="AlphaFoldDB" id="A0A4T0FBI1"/>
<evidence type="ECO:0000313" key="6">
    <source>
        <dbReference type="EMBL" id="TIA85150.1"/>
    </source>
</evidence>
<comment type="caution">
    <text evidence="6">The sequence shown here is derived from an EMBL/GenBank/DDBJ whole genome shotgun (WGS) entry which is preliminary data.</text>
</comment>
<name>A0A4T0FBI1_9BASI</name>
<dbReference type="InterPro" id="IPR029055">
    <property type="entry name" value="Ntn_hydrolases_N"/>
</dbReference>
<dbReference type="PANTHER" id="PTHR45937:SF1">
    <property type="entry name" value="ASPARAGINE SYNTHETASE DOMAIN-CONTAINING PROTEIN 1"/>
    <property type="match status" value="1"/>
</dbReference>
<dbReference type="Gene3D" id="3.40.50.620">
    <property type="entry name" value="HUPs"/>
    <property type="match status" value="1"/>
</dbReference>
<keyword evidence="1" id="KW-0028">Amino-acid biosynthesis</keyword>
<evidence type="ECO:0000313" key="7">
    <source>
        <dbReference type="Proteomes" id="UP000310189"/>
    </source>
</evidence>
<evidence type="ECO:0000256" key="4">
    <source>
        <dbReference type="SAM" id="MobiDB-lite"/>
    </source>
</evidence>
<evidence type="ECO:0000256" key="3">
    <source>
        <dbReference type="ARBA" id="ARBA00022962"/>
    </source>
</evidence>
<dbReference type="GO" id="GO:0004066">
    <property type="term" value="F:asparagine synthase (glutamine-hydrolyzing) activity"/>
    <property type="evidence" value="ECO:0007669"/>
    <property type="project" value="InterPro"/>
</dbReference>
<dbReference type="SUPFAM" id="SSF52402">
    <property type="entry name" value="Adenine nucleotide alpha hydrolases-like"/>
    <property type="match status" value="1"/>
</dbReference>
<dbReference type="InterPro" id="IPR051857">
    <property type="entry name" value="Asn_synthetase_domain"/>
</dbReference>
<feature type="region of interest" description="Disordered" evidence="4">
    <location>
        <begin position="484"/>
        <end position="503"/>
    </location>
</feature>
<accession>A0A4T0FBI1</accession>
<dbReference type="SUPFAM" id="SSF56235">
    <property type="entry name" value="N-terminal nucleophile aminohydrolases (Ntn hydrolases)"/>
    <property type="match status" value="1"/>
</dbReference>
<dbReference type="OrthoDB" id="10252281at2759"/>
<proteinExistence type="predicted"/>
<dbReference type="PANTHER" id="PTHR45937">
    <property type="entry name" value="ASPARAGINE SYNTHETASE DOMAIN-CONTAINING PROTEIN 1"/>
    <property type="match status" value="1"/>
</dbReference>
<dbReference type="CDD" id="cd01991">
    <property type="entry name" value="Asn_synthase_B_C"/>
    <property type="match status" value="1"/>
</dbReference>
<dbReference type="InterPro" id="IPR014729">
    <property type="entry name" value="Rossmann-like_a/b/a_fold"/>
</dbReference>
<feature type="domain" description="Asparagine synthetase" evidence="5">
    <location>
        <begin position="392"/>
        <end position="470"/>
    </location>
</feature>
<evidence type="ECO:0000256" key="1">
    <source>
        <dbReference type="ARBA" id="ARBA00022605"/>
    </source>
</evidence>
<dbReference type="Proteomes" id="UP000310189">
    <property type="component" value="Unassembled WGS sequence"/>
</dbReference>
<evidence type="ECO:0000259" key="5">
    <source>
        <dbReference type="Pfam" id="PF00733"/>
    </source>
</evidence>
<dbReference type="GO" id="GO:0006529">
    <property type="term" value="P:asparagine biosynthetic process"/>
    <property type="evidence" value="ECO:0007669"/>
    <property type="project" value="UniProtKB-KW"/>
</dbReference>
<dbReference type="Pfam" id="PF00733">
    <property type="entry name" value="Asn_synthase"/>
    <property type="match status" value="2"/>
</dbReference>
<gene>
    <name evidence="6" type="ORF">E3P99_04069</name>
</gene>
<protein>
    <recommendedName>
        <fullName evidence="5">Asparagine synthetase domain-containing protein</fullName>
    </recommendedName>
</protein>
<reference evidence="6 7" key="1">
    <citation type="submission" date="2019-03" db="EMBL/GenBank/DDBJ databases">
        <title>Sequencing 23 genomes of Wallemia ichthyophaga.</title>
        <authorList>
            <person name="Gostincar C."/>
        </authorList>
    </citation>
    <scope>NUCLEOTIDE SEQUENCE [LARGE SCALE GENOMIC DNA]</scope>
    <source>
        <strain evidence="6 7">EXF-5753</strain>
    </source>
</reference>
<organism evidence="6 7">
    <name type="scientific">Wallemia hederae</name>
    <dbReference type="NCBI Taxonomy" id="1540922"/>
    <lineage>
        <taxon>Eukaryota</taxon>
        <taxon>Fungi</taxon>
        <taxon>Dikarya</taxon>
        <taxon>Basidiomycota</taxon>
        <taxon>Wallemiomycotina</taxon>
        <taxon>Wallemiomycetes</taxon>
        <taxon>Wallemiales</taxon>
        <taxon>Wallemiaceae</taxon>
        <taxon>Wallemia</taxon>
    </lineage>
</organism>
<keyword evidence="3" id="KW-0315">Glutamine amidotransferase</keyword>
<dbReference type="InterPro" id="IPR001962">
    <property type="entry name" value="Asn_synthase"/>
</dbReference>
<dbReference type="EMBL" id="SPNW01000122">
    <property type="protein sequence ID" value="TIA85150.1"/>
    <property type="molecule type" value="Genomic_DNA"/>
</dbReference>
<feature type="domain" description="Asparagine synthetase" evidence="5">
    <location>
        <begin position="231"/>
        <end position="390"/>
    </location>
</feature>
<dbReference type="Gene3D" id="3.60.20.10">
    <property type="entry name" value="Glutamine Phosphoribosylpyrophosphate, subunit 1, domain 1"/>
    <property type="match status" value="1"/>
</dbReference>
<evidence type="ECO:0000256" key="2">
    <source>
        <dbReference type="ARBA" id="ARBA00022888"/>
    </source>
</evidence>